<name>A0A432Y7Y2_9GAMM</name>
<dbReference type="InterPro" id="IPR052017">
    <property type="entry name" value="TSUP"/>
</dbReference>
<dbReference type="OrthoDB" id="6197550at2"/>
<evidence type="ECO:0000313" key="10">
    <source>
        <dbReference type="Proteomes" id="UP000287330"/>
    </source>
</evidence>
<dbReference type="PANTHER" id="PTHR30269">
    <property type="entry name" value="TRANSMEMBRANE PROTEIN YFCA"/>
    <property type="match status" value="1"/>
</dbReference>
<evidence type="ECO:0000256" key="1">
    <source>
        <dbReference type="ARBA" id="ARBA00004651"/>
    </source>
</evidence>
<evidence type="ECO:0000256" key="2">
    <source>
        <dbReference type="ARBA" id="ARBA00009142"/>
    </source>
</evidence>
<feature type="transmembrane region" description="Helical" evidence="8">
    <location>
        <begin position="99"/>
        <end position="117"/>
    </location>
</feature>
<protein>
    <recommendedName>
        <fullName evidence="8">Probable membrane transporter protein</fullName>
    </recommendedName>
</protein>
<evidence type="ECO:0000256" key="8">
    <source>
        <dbReference type="RuleBase" id="RU363041"/>
    </source>
</evidence>
<comment type="similarity">
    <text evidence="2 8">Belongs to the 4-toluene sulfonate uptake permease (TSUP) (TC 2.A.102) family.</text>
</comment>
<comment type="subcellular location">
    <subcellularLocation>
        <location evidence="1 8">Cell membrane</location>
        <topology evidence="1 8">Multi-pass membrane protein</topology>
    </subcellularLocation>
</comment>
<dbReference type="AlphaFoldDB" id="A0A432Y7Y2"/>
<dbReference type="PANTHER" id="PTHR30269:SF23">
    <property type="entry name" value="MEMBRANE TRANSPORTER PROTEIN YDHB-RELATED"/>
    <property type="match status" value="1"/>
</dbReference>
<reference evidence="10" key="1">
    <citation type="journal article" date="2018" name="Front. Microbiol.">
        <title>Genome-Based Analysis Reveals the Taxonomy and Diversity of the Family Idiomarinaceae.</title>
        <authorList>
            <person name="Liu Y."/>
            <person name="Lai Q."/>
            <person name="Shao Z."/>
        </authorList>
    </citation>
    <scope>NUCLEOTIDE SEQUENCE [LARGE SCALE GENOMIC DNA]</scope>
    <source>
        <strain evidence="10">F23</strain>
    </source>
</reference>
<dbReference type="EMBL" id="PIPV01000003">
    <property type="protein sequence ID" value="RUO57053.1"/>
    <property type="molecule type" value="Genomic_DNA"/>
</dbReference>
<keyword evidence="3" id="KW-0813">Transport</keyword>
<keyword evidence="7 8" id="KW-0472">Membrane</keyword>
<dbReference type="GO" id="GO:0005886">
    <property type="term" value="C:plasma membrane"/>
    <property type="evidence" value="ECO:0007669"/>
    <property type="project" value="UniProtKB-SubCell"/>
</dbReference>
<evidence type="ECO:0000256" key="7">
    <source>
        <dbReference type="ARBA" id="ARBA00023136"/>
    </source>
</evidence>
<comment type="caution">
    <text evidence="9">The sequence shown here is derived from an EMBL/GenBank/DDBJ whole genome shotgun (WGS) entry which is preliminary data.</text>
</comment>
<feature type="transmembrane region" description="Helical" evidence="8">
    <location>
        <begin position="74"/>
        <end position="93"/>
    </location>
</feature>
<dbReference type="Proteomes" id="UP000287330">
    <property type="component" value="Unassembled WGS sequence"/>
</dbReference>
<feature type="transmembrane region" description="Helical" evidence="8">
    <location>
        <begin position="191"/>
        <end position="212"/>
    </location>
</feature>
<evidence type="ECO:0000256" key="5">
    <source>
        <dbReference type="ARBA" id="ARBA00022692"/>
    </source>
</evidence>
<feature type="transmembrane region" description="Helical" evidence="8">
    <location>
        <begin position="129"/>
        <end position="152"/>
    </location>
</feature>
<evidence type="ECO:0000256" key="4">
    <source>
        <dbReference type="ARBA" id="ARBA00022475"/>
    </source>
</evidence>
<keyword evidence="4 8" id="KW-1003">Cell membrane</keyword>
<sequence>MGVDNIWFALLIALSFLTSLLSAVAGAGGGAVLIAVLASVLPSHAIIPVHGFVQMGSNVGRSVLTWRHIDWPTVFWFVPFGLAGTLVGSLVLLQLPQHWLQLSIASFLLFLTWGPALPKLVLGRIGLALGAVLCGFISLFVGASGPVVASFIKARFDQRHTVVATFAAVMTMQHAPKAIVFSAQGFVFEQWWLLIICMIIAGLLGTLIGLRWLKTISNQHFDRLFKWVITLLALRLLWTAF</sequence>
<evidence type="ECO:0000256" key="6">
    <source>
        <dbReference type="ARBA" id="ARBA00022989"/>
    </source>
</evidence>
<organism evidence="9 10">
    <name type="scientific">Idiomarina fontislapidosi</name>
    <dbReference type="NCBI Taxonomy" id="263723"/>
    <lineage>
        <taxon>Bacteria</taxon>
        <taxon>Pseudomonadati</taxon>
        <taxon>Pseudomonadota</taxon>
        <taxon>Gammaproteobacteria</taxon>
        <taxon>Alteromonadales</taxon>
        <taxon>Idiomarinaceae</taxon>
        <taxon>Idiomarina</taxon>
    </lineage>
</organism>
<evidence type="ECO:0000256" key="3">
    <source>
        <dbReference type="ARBA" id="ARBA00022448"/>
    </source>
</evidence>
<dbReference type="InterPro" id="IPR002781">
    <property type="entry name" value="TM_pro_TauE-like"/>
</dbReference>
<evidence type="ECO:0000313" key="9">
    <source>
        <dbReference type="EMBL" id="RUO57053.1"/>
    </source>
</evidence>
<keyword evidence="6 8" id="KW-1133">Transmembrane helix</keyword>
<gene>
    <name evidence="9" type="ORF">CWE25_05090</name>
</gene>
<keyword evidence="10" id="KW-1185">Reference proteome</keyword>
<accession>A0A432Y7Y2</accession>
<dbReference type="Pfam" id="PF01925">
    <property type="entry name" value="TauE"/>
    <property type="match status" value="1"/>
</dbReference>
<proteinExistence type="inferred from homology"/>
<feature type="transmembrane region" description="Helical" evidence="8">
    <location>
        <begin position="32"/>
        <end position="53"/>
    </location>
</feature>
<keyword evidence="5 8" id="KW-0812">Transmembrane</keyword>
<dbReference type="RefSeq" id="WP_110574563.1">
    <property type="nucleotide sequence ID" value="NZ_PIPV01000003.1"/>
</dbReference>